<accession>A0ACA9MV95</accession>
<dbReference type="EMBL" id="CAJVPT010013997">
    <property type="protein sequence ID" value="CAG8600828.1"/>
    <property type="molecule type" value="Genomic_DNA"/>
</dbReference>
<gene>
    <name evidence="1" type="ORF">ACOLOM_LOCUS6674</name>
</gene>
<organism evidence="1 2">
    <name type="scientific">Acaulospora colombiana</name>
    <dbReference type="NCBI Taxonomy" id="27376"/>
    <lineage>
        <taxon>Eukaryota</taxon>
        <taxon>Fungi</taxon>
        <taxon>Fungi incertae sedis</taxon>
        <taxon>Mucoromycota</taxon>
        <taxon>Glomeromycotina</taxon>
        <taxon>Glomeromycetes</taxon>
        <taxon>Diversisporales</taxon>
        <taxon>Acaulosporaceae</taxon>
        <taxon>Acaulospora</taxon>
    </lineage>
</organism>
<evidence type="ECO:0000313" key="2">
    <source>
        <dbReference type="Proteomes" id="UP000789525"/>
    </source>
</evidence>
<evidence type="ECO:0000313" key="1">
    <source>
        <dbReference type="EMBL" id="CAG8600828.1"/>
    </source>
</evidence>
<name>A0ACA9MV95_9GLOM</name>
<keyword evidence="2" id="KW-1185">Reference proteome</keyword>
<dbReference type="Proteomes" id="UP000789525">
    <property type="component" value="Unassembled WGS sequence"/>
</dbReference>
<sequence length="131" mass="14522">MEKLTFQDECRLIMAASTAFSAIRNEMDPRPDNTGAQSNTAKDKLALVIGPPPIPVQRQLADQKPRLPFSNYNGEHVIQTAESSNVPIRWIPIKGHIGGFPTPNSHQSLQPPATEIIGTLEAHRYQQNEMP</sequence>
<protein>
    <submittedName>
        <fullName evidence="1">10391_t:CDS:1</fullName>
    </submittedName>
</protein>
<comment type="caution">
    <text evidence="1">The sequence shown here is derived from an EMBL/GenBank/DDBJ whole genome shotgun (WGS) entry which is preliminary data.</text>
</comment>
<reference evidence="1" key="1">
    <citation type="submission" date="2021-06" db="EMBL/GenBank/DDBJ databases">
        <authorList>
            <person name="Kallberg Y."/>
            <person name="Tangrot J."/>
            <person name="Rosling A."/>
        </authorList>
    </citation>
    <scope>NUCLEOTIDE SEQUENCE</scope>
    <source>
        <strain evidence="1">CL356</strain>
    </source>
</reference>
<proteinExistence type="predicted"/>